<evidence type="ECO:0000256" key="1">
    <source>
        <dbReference type="SAM" id="MobiDB-lite"/>
    </source>
</evidence>
<feature type="compositionally biased region" description="Acidic residues" evidence="1">
    <location>
        <begin position="497"/>
        <end position="506"/>
    </location>
</feature>
<feature type="compositionally biased region" description="Low complexity" evidence="1">
    <location>
        <begin position="595"/>
        <end position="628"/>
    </location>
</feature>
<comment type="caution">
    <text evidence="2">The sequence shown here is derived from an EMBL/GenBank/DDBJ whole genome shotgun (WGS) entry which is preliminary data.</text>
</comment>
<sequence>DWSEDEEEDHNEHLDLLAGILAMLRYAKSSIDGLALLKSGPDLLVQTASGQACHGSSKDVATACRPESLLSSRLTCRPDLLVGQTASGHACQGSSKEVPAEDFSDALRRFGKRLSKDQDPFEPWWSANSVRYGRAKRSSQVSSVAATGQQANRVLRGHSYNNGGNDNINNSYNNNDSKSPSGQQQGLPSPDGTWHHPSELFRSMEASTTTTTTAATTTAKQHPEQQPQQQQQHQLQQQQHQLQQQQHQQQQQSPEHMVVPVRSSPPHTPLLFSASQCLHEHHLSARDHDCGKKTEDQARASACRLLLSGTPGGSDPANNNSNNNSNSNNNNNSNNINSGSTPRRSSTVLGVPFLVSSPGTEEWSESEDGWESDSDSPGTAPEFQTPPASRHRAGLSPAGGATLGSIHHQGNAHKQQQRQQQQQEEEQQQQEQQQEQQSLQVREEQVRKNWQEFALLAGWIPPAGLRPTHQRDNNNNNNNHNNNNSNNRNKAAPWLEPLEDTPEADATEPGSFDEAGFGRLPMDSCADGDSQQSADVDNNSNNSNNKNNNNDNNNIGDSQQGADALPRGDLVGFLDDLLGLPPLSEFPRRLSPGASNNDSNNNSNSNSNNNNSNSNSNNNNNNSNNSNNDHSKSPSEQQQGLPTPDGTRHCPSKLFSKQRQPQKHSFQLPRLLSPESSDNHNTQPQQQKSPSKQLSSGKMHFLAPCTPAVAGGA</sequence>
<dbReference type="EMBL" id="CAJNNV010001416">
    <property type="protein sequence ID" value="CAE8585008.1"/>
    <property type="molecule type" value="Genomic_DNA"/>
</dbReference>
<feature type="compositionally biased region" description="Polar residues" evidence="1">
    <location>
        <begin position="339"/>
        <end position="348"/>
    </location>
</feature>
<protein>
    <submittedName>
        <fullName evidence="2">Uncharacterized protein</fullName>
    </submittedName>
</protein>
<gene>
    <name evidence="2" type="ORF">PGLA1383_LOCUS3929</name>
</gene>
<accession>A0A813DHD3</accession>
<feature type="region of interest" description="Disordered" evidence="1">
    <location>
        <begin position="585"/>
        <end position="713"/>
    </location>
</feature>
<reference evidence="2" key="1">
    <citation type="submission" date="2021-02" db="EMBL/GenBank/DDBJ databases">
        <authorList>
            <person name="Dougan E. K."/>
            <person name="Rhodes N."/>
            <person name="Thang M."/>
            <person name="Chan C."/>
        </authorList>
    </citation>
    <scope>NUCLEOTIDE SEQUENCE</scope>
</reference>
<feature type="compositionally biased region" description="Low complexity" evidence="1">
    <location>
        <begin position="473"/>
        <end position="489"/>
    </location>
</feature>
<feature type="compositionally biased region" description="Low complexity" evidence="1">
    <location>
        <begin position="159"/>
        <end position="176"/>
    </location>
</feature>
<feature type="compositionally biased region" description="Low complexity" evidence="1">
    <location>
        <begin position="537"/>
        <end position="554"/>
    </location>
</feature>
<dbReference type="Proteomes" id="UP000654075">
    <property type="component" value="Unassembled WGS sequence"/>
</dbReference>
<feature type="region of interest" description="Disordered" evidence="1">
    <location>
        <begin position="135"/>
        <end position="271"/>
    </location>
</feature>
<name>A0A813DHD3_POLGL</name>
<feature type="compositionally biased region" description="Low complexity" evidence="1">
    <location>
        <begin position="683"/>
        <end position="693"/>
    </location>
</feature>
<evidence type="ECO:0000313" key="3">
    <source>
        <dbReference type="Proteomes" id="UP000654075"/>
    </source>
</evidence>
<dbReference type="AlphaFoldDB" id="A0A813DHD3"/>
<feature type="compositionally biased region" description="Polar residues" evidence="1">
    <location>
        <begin position="177"/>
        <end position="187"/>
    </location>
</feature>
<dbReference type="PANTHER" id="PTHR20916">
    <property type="entry name" value="CYSTEINE AND GLYCINE-RICH PROTEIN 2 BINDING PROTEIN"/>
    <property type="match status" value="1"/>
</dbReference>
<proteinExistence type="predicted"/>
<organism evidence="2 3">
    <name type="scientific">Polarella glacialis</name>
    <name type="common">Dinoflagellate</name>
    <dbReference type="NCBI Taxonomy" id="89957"/>
    <lineage>
        <taxon>Eukaryota</taxon>
        <taxon>Sar</taxon>
        <taxon>Alveolata</taxon>
        <taxon>Dinophyceae</taxon>
        <taxon>Suessiales</taxon>
        <taxon>Suessiaceae</taxon>
        <taxon>Polarella</taxon>
    </lineage>
</organism>
<dbReference type="OMA" id="PWWSANS"/>
<feature type="non-terminal residue" evidence="2">
    <location>
        <position position="713"/>
    </location>
</feature>
<feature type="compositionally biased region" description="Polar residues" evidence="1">
    <location>
        <begin position="138"/>
        <end position="152"/>
    </location>
</feature>
<dbReference type="PANTHER" id="PTHR20916:SF26">
    <property type="entry name" value="CYSTEINE-RICH PROTEIN 2-BINDING PROTEIN"/>
    <property type="match status" value="1"/>
</dbReference>
<keyword evidence="3" id="KW-1185">Reference proteome</keyword>
<dbReference type="GO" id="GO:0004402">
    <property type="term" value="F:histone acetyltransferase activity"/>
    <property type="evidence" value="ECO:0007669"/>
    <property type="project" value="TreeGrafter"/>
</dbReference>
<feature type="region of interest" description="Disordered" evidence="1">
    <location>
        <begin position="464"/>
        <end position="567"/>
    </location>
</feature>
<feature type="compositionally biased region" description="Low complexity" evidence="1">
    <location>
        <begin position="208"/>
        <end position="252"/>
    </location>
</feature>
<evidence type="ECO:0000313" key="2">
    <source>
        <dbReference type="EMBL" id="CAE8585008.1"/>
    </source>
</evidence>
<feature type="compositionally biased region" description="Low complexity" evidence="1">
    <location>
        <begin position="318"/>
        <end position="338"/>
    </location>
</feature>
<feature type="region of interest" description="Disordered" evidence="1">
    <location>
        <begin position="306"/>
        <end position="436"/>
    </location>
</feature>
<feature type="compositionally biased region" description="Polar residues" evidence="1">
    <location>
        <begin position="655"/>
        <end position="665"/>
    </location>
</feature>
<feature type="compositionally biased region" description="Acidic residues" evidence="1">
    <location>
        <begin position="362"/>
        <end position="374"/>
    </location>
</feature>